<proteinExistence type="predicted"/>
<evidence type="ECO:0000256" key="1">
    <source>
        <dbReference type="ARBA" id="ARBA00021292"/>
    </source>
</evidence>
<evidence type="ECO:0000256" key="2">
    <source>
        <dbReference type="ARBA" id="ARBA00022676"/>
    </source>
</evidence>
<evidence type="ECO:0000259" key="5">
    <source>
        <dbReference type="Pfam" id="PF13439"/>
    </source>
</evidence>
<feature type="domain" description="Glycosyl transferase family 1" evidence="4">
    <location>
        <begin position="191"/>
        <end position="344"/>
    </location>
</feature>
<dbReference type="InterPro" id="IPR028098">
    <property type="entry name" value="Glyco_trans_4-like_N"/>
</dbReference>
<dbReference type="Proteomes" id="UP000246894">
    <property type="component" value="Chromosome"/>
</dbReference>
<dbReference type="PANTHER" id="PTHR45947">
    <property type="entry name" value="SULFOQUINOVOSYL TRANSFERASE SQD2"/>
    <property type="match status" value="1"/>
</dbReference>
<sequence>MRVAIVTESFLPSLNGVTNSVLRVVDTLKEAGHEVIIIAPTAPTKRYLGFKVVRTLALPFMQFQVGLPPLALQATLEEFKPDVIHVASPFFLGGQAIAIANKLGIPTVAIYQTDIAGYLQRYGMNFAKPVVDRFIAAIHGPATMNLAPTPESAAYLLKLGVQRVGVWGRGVDLELFHPRNKSREHTIELRAQLLQGRKNLIGFVGRLAPEKQVHKMLELADLPDTALVIVGDGPERKKLETLFAGKPVTFTGSLRGKELANAYAALDTFVHYGTEETFGQTIQEAQASGVPVVAPTIGGQRFLIADGENGRLVDPESKTGFIDAVTEILSVPRLAARMGEAGRRSVLKKSWKANNESLLKTYRAAAAFTGTELESSSELV</sequence>
<dbReference type="InterPro" id="IPR001296">
    <property type="entry name" value="Glyco_trans_1"/>
</dbReference>
<dbReference type="InterPro" id="IPR050194">
    <property type="entry name" value="Glycosyltransferase_grp1"/>
</dbReference>
<feature type="domain" description="Glycosyltransferase subfamily 4-like N-terminal" evidence="5">
    <location>
        <begin position="15"/>
        <end position="174"/>
    </location>
</feature>
<dbReference type="PANTHER" id="PTHR45947:SF3">
    <property type="entry name" value="SULFOQUINOVOSYL TRANSFERASE SQD2"/>
    <property type="match status" value="1"/>
</dbReference>
<dbReference type="SUPFAM" id="SSF53756">
    <property type="entry name" value="UDP-Glycosyltransferase/glycogen phosphorylase"/>
    <property type="match status" value="1"/>
</dbReference>
<organism evidence="6 7">
    <name type="scientific">Aurantimicrobium photophilum</name>
    <dbReference type="NCBI Taxonomy" id="1987356"/>
    <lineage>
        <taxon>Bacteria</taxon>
        <taxon>Bacillati</taxon>
        <taxon>Actinomycetota</taxon>
        <taxon>Actinomycetes</taxon>
        <taxon>Micrococcales</taxon>
        <taxon>Microbacteriaceae</taxon>
        <taxon>Aurantimicrobium</taxon>
    </lineage>
</organism>
<dbReference type="CDD" id="cd03814">
    <property type="entry name" value="GT4-like"/>
    <property type="match status" value="1"/>
</dbReference>
<keyword evidence="7" id="KW-1185">Reference proteome</keyword>
<dbReference type="KEGG" id="aum:AURMO_01612"/>
<evidence type="ECO:0000313" key="7">
    <source>
        <dbReference type="Proteomes" id="UP000246894"/>
    </source>
</evidence>
<accession>A0A2Z3RZJ6</accession>
<name>A0A2Z3RZJ6_9MICO</name>
<dbReference type="Pfam" id="PF13439">
    <property type="entry name" value="Glyco_transf_4"/>
    <property type="match status" value="1"/>
</dbReference>
<protein>
    <recommendedName>
        <fullName evidence="1">D-inositol 3-phosphate glycosyltransferase</fullName>
    </recommendedName>
</protein>
<dbReference type="GO" id="GO:1901137">
    <property type="term" value="P:carbohydrate derivative biosynthetic process"/>
    <property type="evidence" value="ECO:0007669"/>
    <property type="project" value="UniProtKB-ARBA"/>
</dbReference>
<dbReference type="AlphaFoldDB" id="A0A2Z3RZJ6"/>
<reference evidence="6 7" key="1">
    <citation type="submission" date="2017-10" db="EMBL/GenBank/DDBJ databases">
        <title>Genome of an Actinobacterium that displays light-enhanced growth.</title>
        <authorList>
            <person name="Maresca J.A."/>
            <person name="Hempel P."/>
            <person name="Shevchenko O."/>
            <person name="Miller K.J."/>
            <person name="Hahn M.W."/>
        </authorList>
    </citation>
    <scope>NUCLEOTIDE SEQUENCE [LARGE SCALE GENOMIC DNA]</scope>
    <source>
        <strain evidence="6 7">MWH-Mo1</strain>
    </source>
</reference>
<dbReference type="Gene3D" id="3.40.50.2000">
    <property type="entry name" value="Glycogen Phosphorylase B"/>
    <property type="match status" value="2"/>
</dbReference>
<dbReference type="EMBL" id="CP023994">
    <property type="protein sequence ID" value="AWR22195.1"/>
    <property type="molecule type" value="Genomic_DNA"/>
</dbReference>
<keyword evidence="2 6" id="KW-0328">Glycosyltransferase</keyword>
<dbReference type="Pfam" id="PF00534">
    <property type="entry name" value="Glycos_transf_1"/>
    <property type="match status" value="1"/>
</dbReference>
<dbReference type="GO" id="GO:0016758">
    <property type="term" value="F:hexosyltransferase activity"/>
    <property type="evidence" value="ECO:0007669"/>
    <property type="project" value="TreeGrafter"/>
</dbReference>
<gene>
    <name evidence="6" type="ORF">AURMO_01612</name>
</gene>
<evidence type="ECO:0000256" key="3">
    <source>
        <dbReference type="ARBA" id="ARBA00022679"/>
    </source>
</evidence>
<keyword evidence="3 6" id="KW-0808">Transferase</keyword>
<evidence type="ECO:0000259" key="4">
    <source>
        <dbReference type="Pfam" id="PF00534"/>
    </source>
</evidence>
<evidence type="ECO:0000313" key="6">
    <source>
        <dbReference type="EMBL" id="AWR22195.1"/>
    </source>
</evidence>